<dbReference type="Proteomes" id="UP000799439">
    <property type="component" value="Unassembled WGS sequence"/>
</dbReference>
<evidence type="ECO:0000313" key="2">
    <source>
        <dbReference type="EMBL" id="KAF2148673.1"/>
    </source>
</evidence>
<keyword evidence="3" id="KW-1185">Reference proteome</keyword>
<dbReference type="EMBL" id="ML996092">
    <property type="protein sequence ID" value="KAF2148673.1"/>
    <property type="molecule type" value="Genomic_DNA"/>
</dbReference>
<sequence>MNCTGAVPHHERHFSTPSFSPPSPQLTSTPQQPAANLPLWHRLRDPSLLTSSVAPTVSPRIIAARQAARRPSSSSSSSSSSSTTSTPSGSAQSSPAGSPLSAPEVVQQAGSYFPACMAQASAREGGLSLRPVGERRGSLLRIESGEMEVMRVGWWRGEFW</sequence>
<evidence type="ECO:0000313" key="3">
    <source>
        <dbReference type="Proteomes" id="UP000799439"/>
    </source>
</evidence>
<organism evidence="2 3">
    <name type="scientific">Myriangium duriaei CBS 260.36</name>
    <dbReference type="NCBI Taxonomy" id="1168546"/>
    <lineage>
        <taxon>Eukaryota</taxon>
        <taxon>Fungi</taxon>
        <taxon>Dikarya</taxon>
        <taxon>Ascomycota</taxon>
        <taxon>Pezizomycotina</taxon>
        <taxon>Dothideomycetes</taxon>
        <taxon>Dothideomycetidae</taxon>
        <taxon>Myriangiales</taxon>
        <taxon>Myriangiaceae</taxon>
        <taxon>Myriangium</taxon>
    </lineage>
</organism>
<comment type="caution">
    <text evidence="2">The sequence shown here is derived from an EMBL/GenBank/DDBJ whole genome shotgun (WGS) entry which is preliminary data.</text>
</comment>
<evidence type="ECO:0000256" key="1">
    <source>
        <dbReference type="SAM" id="MobiDB-lite"/>
    </source>
</evidence>
<dbReference type="AlphaFoldDB" id="A0A9P4IRE7"/>
<protein>
    <submittedName>
        <fullName evidence="2">Uncharacterized protein</fullName>
    </submittedName>
</protein>
<feature type="compositionally biased region" description="Low complexity" evidence="1">
    <location>
        <begin position="58"/>
        <end position="103"/>
    </location>
</feature>
<feature type="region of interest" description="Disordered" evidence="1">
    <location>
        <begin position="1"/>
        <end position="105"/>
    </location>
</feature>
<reference evidence="2" key="1">
    <citation type="journal article" date="2020" name="Stud. Mycol.">
        <title>101 Dothideomycetes genomes: a test case for predicting lifestyles and emergence of pathogens.</title>
        <authorList>
            <person name="Haridas S."/>
            <person name="Albert R."/>
            <person name="Binder M."/>
            <person name="Bloem J."/>
            <person name="Labutti K."/>
            <person name="Salamov A."/>
            <person name="Andreopoulos B."/>
            <person name="Baker S."/>
            <person name="Barry K."/>
            <person name="Bills G."/>
            <person name="Bluhm B."/>
            <person name="Cannon C."/>
            <person name="Castanera R."/>
            <person name="Culley D."/>
            <person name="Daum C."/>
            <person name="Ezra D."/>
            <person name="Gonzalez J."/>
            <person name="Henrissat B."/>
            <person name="Kuo A."/>
            <person name="Liang C."/>
            <person name="Lipzen A."/>
            <person name="Lutzoni F."/>
            <person name="Magnuson J."/>
            <person name="Mondo S."/>
            <person name="Nolan M."/>
            <person name="Ohm R."/>
            <person name="Pangilinan J."/>
            <person name="Park H.-J."/>
            <person name="Ramirez L."/>
            <person name="Alfaro M."/>
            <person name="Sun H."/>
            <person name="Tritt A."/>
            <person name="Yoshinaga Y."/>
            <person name="Zwiers L.-H."/>
            <person name="Turgeon B."/>
            <person name="Goodwin S."/>
            <person name="Spatafora J."/>
            <person name="Crous P."/>
            <person name="Grigoriev I."/>
        </authorList>
    </citation>
    <scope>NUCLEOTIDE SEQUENCE</scope>
    <source>
        <strain evidence="2">CBS 260.36</strain>
    </source>
</reference>
<gene>
    <name evidence="2" type="ORF">K461DRAFT_271301</name>
</gene>
<name>A0A9P4IRE7_9PEZI</name>
<proteinExistence type="predicted"/>
<accession>A0A9P4IRE7</accession>